<dbReference type="AlphaFoldDB" id="A0A1F7HEU5"/>
<name>A0A1F7HEU5_9BACT</name>
<organism evidence="1 2">
    <name type="scientific">Candidatus Roizmanbacteria bacterium RIFCSPHIGHO2_02_FULL_40_9</name>
    <dbReference type="NCBI Taxonomy" id="1802042"/>
    <lineage>
        <taxon>Bacteria</taxon>
        <taxon>Candidatus Roizmaniibacteriota</taxon>
    </lineage>
</organism>
<accession>A0A1F7HEU5</accession>
<evidence type="ECO:0000313" key="1">
    <source>
        <dbReference type="EMBL" id="OGK29292.1"/>
    </source>
</evidence>
<sequence>MKPLRRLDPDEIASEAEDLLGTRIEGGRRRLRPAEILLTALQAAQGLVQGLMGMESDDEEQIEQPDEEGR</sequence>
<dbReference type="EMBL" id="MFZS01000005">
    <property type="protein sequence ID" value="OGK29292.1"/>
    <property type="molecule type" value="Genomic_DNA"/>
</dbReference>
<evidence type="ECO:0000313" key="2">
    <source>
        <dbReference type="Proteomes" id="UP000177027"/>
    </source>
</evidence>
<gene>
    <name evidence="1" type="ORF">A3D06_01520</name>
</gene>
<dbReference type="Proteomes" id="UP000177027">
    <property type="component" value="Unassembled WGS sequence"/>
</dbReference>
<comment type="caution">
    <text evidence="1">The sequence shown here is derived from an EMBL/GenBank/DDBJ whole genome shotgun (WGS) entry which is preliminary data.</text>
</comment>
<reference evidence="1 2" key="1">
    <citation type="journal article" date="2016" name="Nat. Commun.">
        <title>Thousands of microbial genomes shed light on interconnected biogeochemical processes in an aquifer system.</title>
        <authorList>
            <person name="Anantharaman K."/>
            <person name="Brown C.T."/>
            <person name="Hug L.A."/>
            <person name="Sharon I."/>
            <person name="Castelle C.J."/>
            <person name="Probst A.J."/>
            <person name="Thomas B.C."/>
            <person name="Singh A."/>
            <person name="Wilkins M.J."/>
            <person name="Karaoz U."/>
            <person name="Brodie E.L."/>
            <person name="Williams K.H."/>
            <person name="Hubbard S.S."/>
            <person name="Banfield J.F."/>
        </authorList>
    </citation>
    <scope>NUCLEOTIDE SEQUENCE [LARGE SCALE GENOMIC DNA]</scope>
</reference>
<protein>
    <submittedName>
        <fullName evidence="1">Uncharacterized protein</fullName>
    </submittedName>
</protein>
<proteinExistence type="predicted"/>